<accession>A0A645HDA5</accession>
<dbReference type="EMBL" id="VSSQ01091474">
    <property type="protein sequence ID" value="MPN37018.1"/>
    <property type="molecule type" value="Genomic_DNA"/>
</dbReference>
<sequence>MISSELPELMAMSDHFIIMAEGRVVGELDKSEATDSKIMEMAVSTFK</sequence>
<proteinExistence type="predicted"/>
<evidence type="ECO:0000313" key="1">
    <source>
        <dbReference type="EMBL" id="MPN37018.1"/>
    </source>
</evidence>
<reference evidence="1" key="1">
    <citation type="submission" date="2019-08" db="EMBL/GenBank/DDBJ databases">
        <authorList>
            <person name="Kucharzyk K."/>
            <person name="Murdoch R.W."/>
            <person name="Higgins S."/>
            <person name="Loffler F."/>
        </authorList>
    </citation>
    <scope>NUCLEOTIDE SEQUENCE</scope>
</reference>
<name>A0A645HDA5_9ZZZZ</name>
<organism evidence="1">
    <name type="scientific">bioreactor metagenome</name>
    <dbReference type="NCBI Taxonomy" id="1076179"/>
    <lineage>
        <taxon>unclassified sequences</taxon>
        <taxon>metagenomes</taxon>
        <taxon>ecological metagenomes</taxon>
    </lineage>
</organism>
<comment type="caution">
    <text evidence="1">The sequence shown here is derived from an EMBL/GenBank/DDBJ whole genome shotgun (WGS) entry which is preliminary data.</text>
</comment>
<dbReference type="AlphaFoldDB" id="A0A645HDA5"/>
<protein>
    <submittedName>
        <fullName evidence="1">Uncharacterized protein</fullName>
    </submittedName>
</protein>
<gene>
    <name evidence="1" type="ORF">SDC9_184530</name>
</gene>